<keyword evidence="8" id="KW-0964">Secreted</keyword>
<dbReference type="GO" id="GO:0048046">
    <property type="term" value="C:apoplast"/>
    <property type="evidence" value="ECO:0007669"/>
    <property type="project" value="UniProtKB-SubCell"/>
</dbReference>
<dbReference type="InterPro" id="IPR033138">
    <property type="entry name" value="Cu_oxidase_CS"/>
</dbReference>
<comment type="subcellular location">
    <subcellularLocation>
        <location evidence="4">Secreted</location>
        <location evidence="4">Extracellular space</location>
        <location evidence="4">Apoplast</location>
    </subcellularLocation>
</comment>
<dbReference type="Pfam" id="PF07732">
    <property type="entry name" value="Cu-oxidase_3"/>
    <property type="match status" value="1"/>
</dbReference>
<dbReference type="PANTHER" id="PTHR11709">
    <property type="entry name" value="MULTI-COPPER OXIDASE"/>
    <property type="match status" value="1"/>
</dbReference>
<evidence type="ECO:0000256" key="7">
    <source>
        <dbReference type="ARBA" id="ARBA00022523"/>
    </source>
</evidence>
<keyword evidence="13" id="KW-0439">Lignin degradation</keyword>
<dbReference type="InterPro" id="IPR002355">
    <property type="entry name" value="Cu_oxidase_Cu_BS"/>
</dbReference>
<keyword evidence="18" id="KW-1185">Reference proteome</keyword>
<gene>
    <name evidence="17" type="ORF">MUK42_02690</name>
</gene>
<dbReference type="PROSITE" id="PS00080">
    <property type="entry name" value="MULTICOPPER_OXIDASE2"/>
    <property type="match status" value="1"/>
</dbReference>
<proteinExistence type="inferred from homology"/>
<dbReference type="InterPro" id="IPR036291">
    <property type="entry name" value="NAD(P)-bd_dom_sf"/>
</dbReference>
<organism evidence="17 18">
    <name type="scientific">Musa troglodytarum</name>
    <name type="common">fe'i banana</name>
    <dbReference type="NCBI Taxonomy" id="320322"/>
    <lineage>
        <taxon>Eukaryota</taxon>
        <taxon>Viridiplantae</taxon>
        <taxon>Streptophyta</taxon>
        <taxon>Embryophyta</taxon>
        <taxon>Tracheophyta</taxon>
        <taxon>Spermatophyta</taxon>
        <taxon>Magnoliopsida</taxon>
        <taxon>Liliopsida</taxon>
        <taxon>Zingiberales</taxon>
        <taxon>Musaceae</taxon>
        <taxon>Musa</taxon>
    </lineage>
</organism>
<comment type="cofactor">
    <cofactor evidence="2">
        <name>Cu cation</name>
        <dbReference type="ChEBI" id="CHEBI:23378"/>
    </cofactor>
</comment>
<dbReference type="PROSITE" id="PS00079">
    <property type="entry name" value="MULTICOPPER_OXIDASE1"/>
    <property type="match status" value="1"/>
</dbReference>
<dbReference type="Pfam" id="PF00106">
    <property type="entry name" value="adh_short"/>
    <property type="match status" value="1"/>
</dbReference>
<dbReference type="GO" id="GO:0046274">
    <property type="term" value="P:lignin catabolic process"/>
    <property type="evidence" value="ECO:0007669"/>
    <property type="project" value="UniProtKB-KW"/>
</dbReference>
<evidence type="ECO:0000256" key="2">
    <source>
        <dbReference type="ARBA" id="ARBA00001935"/>
    </source>
</evidence>
<dbReference type="InterPro" id="IPR001117">
    <property type="entry name" value="Cu-oxidase_2nd"/>
</dbReference>
<keyword evidence="9" id="KW-0479">Metal-binding</keyword>
<feature type="domain" description="Plastocyanin-like" evidence="15">
    <location>
        <begin position="788"/>
        <end position="887"/>
    </location>
</feature>
<dbReference type="InterPro" id="IPR034285">
    <property type="entry name" value="CuRO_2_LCC"/>
</dbReference>
<comment type="function">
    <text evidence="3">Lignin degradation and detoxification of lignin-derived products.</text>
</comment>
<evidence type="ECO:0000256" key="5">
    <source>
        <dbReference type="ARBA" id="ARBA00010609"/>
    </source>
</evidence>
<reference evidence="17" key="1">
    <citation type="submission" date="2022-05" db="EMBL/GenBank/DDBJ databases">
        <title>The Musa troglodytarum L. genome provides insights into the mechanism of non-climacteric behaviour and enrichment of carotenoids.</title>
        <authorList>
            <person name="Wang J."/>
        </authorList>
    </citation>
    <scope>NUCLEOTIDE SEQUENCE</scope>
    <source>
        <tissue evidence="17">Leaf</tissue>
    </source>
</reference>
<dbReference type="InterPro" id="IPR011707">
    <property type="entry name" value="Cu-oxidase-like_N"/>
</dbReference>
<evidence type="ECO:0000256" key="6">
    <source>
        <dbReference type="ARBA" id="ARBA00012297"/>
    </source>
</evidence>
<dbReference type="CDD" id="cd13875">
    <property type="entry name" value="CuRO_2_LCC_plant"/>
    <property type="match status" value="1"/>
</dbReference>
<evidence type="ECO:0000256" key="12">
    <source>
        <dbReference type="ARBA" id="ARBA00023008"/>
    </source>
</evidence>
<evidence type="ECO:0000256" key="10">
    <source>
        <dbReference type="ARBA" id="ARBA00022737"/>
    </source>
</evidence>
<keyword evidence="10" id="KW-0677">Repeat</keyword>
<name>A0A9E7EN75_9LILI</name>
<dbReference type="InterPro" id="IPR045087">
    <property type="entry name" value="Cu-oxidase_fam"/>
</dbReference>
<evidence type="ECO:0000313" key="17">
    <source>
        <dbReference type="EMBL" id="URD80719.1"/>
    </source>
</evidence>
<dbReference type="Gene3D" id="3.40.50.720">
    <property type="entry name" value="NAD(P)-binding Rossmann-like Domain"/>
    <property type="match status" value="1"/>
</dbReference>
<dbReference type="OrthoDB" id="2121828at2759"/>
<accession>A0A9E7EN75</accession>
<dbReference type="InterPro" id="IPR008972">
    <property type="entry name" value="Cupredoxin"/>
</dbReference>
<dbReference type="Pfam" id="PF00394">
    <property type="entry name" value="Cu-oxidase"/>
    <property type="match status" value="1"/>
</dbReference>
<evidence type="ECO:0000256" key="11">
    <source>
        <dbReference type="ARBA" id="ARBA00023002"/>
    </source>
</evidence>
<sequence length="904" mass="98531">MFETVKYLIGSTGASGFGSKSTGEDVTAAAPDLRSITAIITGATSGIGAETARVLAMRGARLVLPARSLKAAEETRARITGEFPGAEIIVLPLDLSSLSSVGCFVFRFLALNLPLNLLINNAGKFSYEHAVSEDGVEVTFATNYLGHFLLTKLLLNKMAETARETGIEGRIVNVSSSIHGWFFGDCLGYLDQMTRKKAAYDATRAYALSKLANVLHTKELTQRLEQMDANVTANCVHPGIVRTRLTRDREGLVTGRPLPCTLFKTFDLVLDLKPSLPMPDLAFFLASKLLKTIPQAAATTCYVATHPRLEGVSGKYFADCNEPARGRPAVARLRGHDGPEAARLWRASEAMTAPRPDRTWFGLEPPLSSDKPADEILLLSYYVPLSFAHAYWPVGASTRFYHFKVQTLRVTKLCQTNDIVTVNGKFPGPVIYAQEDDRVIVRVTNQTPHNTTVHWHGVRQRLSCWADGPAYITQCPIQAGRSYTYEFTLVQQKGTLLWHAHVSWLRATVHGAIVVYPKTGVPYPFPHPYEEHSLVFAEYWHKDVLRLEEDVMSSGGGAPPADAYLINGSPGPLYNCSATDVYEIAVVPGKTYLLRLVSASLNTEHFFAIADHRLTIVEADGEYTKPLTVDSLVIAPGQTINVLVQADRPIDTYDMAMAPFMSARNVPFQKTPAVAHFRYSGAGPEAPSRPAEFPAFNDSLTADFALSNLRSLNDTGVPLVVDANLLFTIGLAVEQCHSPHPNASCRGPGGGVFAAAMNNIAFVEPTVSLLQAYYDNTNGYYTEDFPGFGSRVQLVLQNTGTVGTENHPVHLHGHSFHVVGHGTGNYNPTTAQLNLADPPYMNTIGVPAGGWAAIRFVADNPGVWFMHCHLEVHASWGLAMAFVVKDGNGTMESLPHPPADLPRC</sequence>
<dbReference type="PRINTS" id="PR00081">
    <property type="entry name" value="GDHRDH"/>
</dbReference>
<evidence type="ECO:0000256" key="4">
    <source>
        <dbReference type="ARBA" id="ARBA00004271"/>
    </source>
</evidence>
<keyword evidence="11" id="KW-0560">Oxidoreductase</keyword>
<dbReference type="InterPro" id="IPR002347">
    <property type="entry name" value="SDR_fam"/>
</dbReference>
<dbReference type="PANTHER" id="PTHR11709:SF324">
    <property type="entry name" value="LACCASE-6"/>
    <property type="match status" value="1"/>
</dbReference>
<keyword evidence="12" id="KW-0186">Copper</keyword>
<evidence type="ECO:0000256" key="9">
    <source>
        <dbReference type="ARBA" id="ARBA00022723"/>
    </source>
</evidence>
<evidence type="ECO:0000313" key="18">
    <source>
        <dbReference type="Proteomes" id="UP001055439"/>
    </source>
</evidence>
<dbReference type="CDD" id="cd13849">
    <property type="entry name" value="CuRO_1_LCC_plant"/>
    <property type="match status" value="1"/>
</dbReference>
<comment type="similarity">
    <text evidence="5">Belongs to the multicopper oxidase family.</text>
</comment>
<evidence type="ECO:0000256" key="13">
    <source>
        <dbReference type="ARBA" id="ARBA00023185"/>
    </source>
</evidence>
<dbReference type="EC" id="1.10.3.2" evidence="6"/>
<dbReference type="Proteomes" id="UP001055439">
    <property type="component" value="Chromosome 10"/>
</dbReference>
<keyword evidence="7" id="KW-0052">Apoplast</keyword>
<comment type="catalytic activity">
    <reaction evidence="1">
        <text>4 hydroquinone + O2 = 4 benzosemiquinone + 2 H2O</text>
        <dbReference type="Rhea" id="RHEA:11276"/>
        <dbReference type="ChEBI" id="CHEBI:15377"/>
        <dbReference type="ChEBI" id="CHEBI:15379"/>
        <dbReference type="ChEBI" id="CHEBI:17594"/>
        <dbReference type="ChEBI" id="CHEBI:17977"/>
        <dbReference type="EC" id="1.10.3.2"/>
    </reaction>
</comment>
<dbReference type="AlphaFoldDB" id="A0A9E7EN75"/>
<dbReference type="InterPro" id="IPR034288">
    <property type="entry name" value="CuRO_1_LCC"/>
</dbReference>
<dbReference type="Gene3D" id="2.60.40.420">
    <property type="entry name" value="Cupredoxins - blue copper proteins"/>
    <property type="match status" value="3"/>
</dbReference>
<dbReference type="SUPFAM" id="SSF51735">
    <property type="entry name" value="NAD(P)-binding Rossmann-fold domains"/>
    <property type="match status" value="1"/>
</dbReference>
<evidence type="ECO:0000256" key="8">
    <source>
        <dbReference type="ARBA" id="ARBA00022525"/>
    </source>
</evidence>
<evidence type="ECO:0000259" key="14">
    <source>
        <dbReference type="Pfam" id="PF00394"/>
    </source>
</evidence>
<feature type="domain" description="Plastocyanin-like" evidence="16">
    <location>
        <begin position="405"/>
        <end position="518"/>
    </location>
</feature>
<dbReference type="SUPFAM" id="SSF49503">
    <property type="entry name" value="Cupredoxins"/>
    <property type="match status" value="3"/>
</dbReference>
<evidence type="ECO:0000259" key="16">
    <source>
        <dbReference type="Pfam" id="PF07732"/>
    </source>
</evidence>
<protein>
    <recommendedName>
        <fullName evidence="6">laccase</fullName>
        <ecNumber evidence="6">1.10.3.2</ecNumber>
    </recommendedName>
</protein>
<dbReference type="GO" id="GO:0005507">
    <property type="term" value="F:copper ion binding"/>
    <property type="evidence" value="ECO:0007669"/>
    <property type="project" value="InterPro"/>
</dbReference>
<evidence type="ECO:0000256" key="3">
    <source>
        <dbReference type="ARBA" id="ARBA00002075"/>
    </source>
</evidence>
<evidence type="ECO:0000259" key="15">
    <source>
        <dbReference type="Pfam" id="PF07731"/>
    </source>
</evidence>
<dbReference type="GO" id="GO:0052716">
    <property type="term" value="F:hydroquinone:oxygen oxidoreductase activity"/>
    <property type="evidence" value="ECO:0007669"/>
    <property type="project" value="UniProtKB-EC"/>
</dbReference>
<dbReference type="InterPro" id="IPR011706">
    <property type="entry name" value="Cu-oxidase_C"/>
</dbReference>
<feature type="domain" description="Plastocyanin-like" evidence="14">
    <location>
        <begin position="531"/>
        <end position="682"/>
    </location>
</feature>
<dbReference type="EMBL" id="CP097503">
    <property type="protein sequence ID" value="URD80719.1"/>
    <property type="molecule type" value="Genomic_DNA"/>
</dbReference>
<evidence type="ECO:0000256" key="1">
    <source>
        <dbReference type="ARBA" id="ARBA00000349"/>
    </source>
</evidence>
<dbReference type="Pfam" id="PF07731">
    <property type="entry name" value="Cu-oxidase_2"/>
    <property type="match status" value="1"/>
</dbReference>